<dbReference type="AlphaFoldDB" id="A0A5E4PYN7"/>
<protein>
    <recommendedName>
        <fullName evidence="3">N-acetyltransferase domain-containing protein</fullName>
    </recommendedName>
</protein>
<evidence type="ECO:0008006" key="3">
    <source>
        <dbReference type="Google" id="ProtNLM"/>
    </source>
</evidence>
<dbReference type="Gene3D" id="3.40.630.30">
    <property type="match status" value="1"/>
</dbReference>
<sequence>MNCMRLFCFRAPLKLSSYARKTEWNLQNIRYRRTSPCKLTSPPKGTCFDIRNLELVQGTNAHGKAIRSFLYNHYWPREPSIVSLWMSPNSPYLDLLTDKYSYSGERILAYEYIPRTKERKLIGLCVCNKVYPWMVEELEQWGHSTSTTPERHRIYFIAHCIRSPSLFQKYKVEYIYDVRVEVLGTAAEVTGQGVGTILLQTVLKEAKEQRHPLVQVIAVSQYGAKICEKVGMKQDWSMKYSDFIDDGGVKVFYPRSPHNNVYIYTKYFDPKLGGELPCLPPF</sequence>
<evidence type="ECO:0000313" key="2">
    <source>
        <dbReference type="Proteomes" id="UP000324832"/>
    </source>
</evidence>
<dbReference type="Proteomes" id="UP000324832">
    <property type="component" value="Unassembled WGS sequence"/>
</dbReference>
<gene>
    <name evidence="1" type="ORF">LSINAPIS_LOCUS3866</name>
</gene>
<dbReference type="InterPro" id="IPR016181">
    <property type="entry name" value="Acyl_CoA_acyltransferase"/>
</dbReference>
<reference evidence="1 2" key="1">
    <citation type="submission" date="2017-07" db="EMBL/GenBank/DDBJ databases">
        <authorList>
            <person name="Talla V."/>
            <person name="Backstrom N."/>
        </authorList>
    </citation>
    <scope>NUCLEOTIDE SEQUENCE [LARGE SCALE GENOMIC DNA]</scope>
</reference>
<proteinExistence type="predicted"/>
<organism evidence="1 2">
    <name type="scientific">Leptidea sinapis</name>
    <dbReference type="NCBI Taxonomy" id="189913"/>
    <lineage>
        <taxon>Eukaryota</taxon>
        <taxon>Metazoa</taxon>
        <taxon>Ecdysozoa</taxon>
        <taxon>Arthropoda</taxon>
        <taxon>Hexapoda</taxon>
        <taxon>Insecta</taxon>
        <taxon>Pterygota</taxon>
        <taxon>Neoptera</taxon>
        <taxon>Endopterygota</taxon>
        <taxon>Lepidoptera</taxon>
        <taxon>Glossata</taxon>
        <taxon>Ditrysia</taxon>
        <taxon>Papilionoidea</taxon>
        <taxon>Pieridae</taxon>
        <taxon>Dismorphiinae</taxon>
        <taxon>Leptidea</taxon>
    </lineage>
</organism>
<keyword evidence="2" id="KW-1185">Reference proteome</keyword>
<dbReference type="SUPFAM" id="SSF55729">
    <property type="entry name" value="Acyl-CoA N-acyltransferases (Nat)"/>
    <property type="match status" value="1"/>
</dbReference>
<name>A0A5E4PYN7_9NEOP</name>
<accession>A0A5E4PYN7</accession>
<evidence type="ECO:0000313" key="1">
    <source>
        <dbReference type="EMBL" id="VVC91111.1"/>
    </source>
</evidence>
<dbReference type="EMBL" id="FZQP02000981">
    <property type="protein sequence ID" value="VVC91111.1"/>
    <property type="molecule type" value="Genomic_DNA"/>
</dbReference>
<dbReference type="CDD" id="cd04301">
    <property type="entry name" value="NAT_SF"/>
    <property type="match status" value="1"/>
</dbReference>